<feature type="domain" description="LITAF" evidence="1">
    <location>
        <begin position="1"/>
        <end position="79"/>
    </location>
</feature>
<dbReference type="AlphaFoldDB" id="A0A0A1TN21"/>
<evidence type="ECO:0000313" key="3">
    <source>
        <dbReference type="Proteomes" id="UP000039046"/>
    </source>
</evidence>
<accession>A0A0A1TN21</accession>
<dbReference type="Proteomes" id="UP000039046">
    <property type="component" value="Unassembled WGS sequence"/>
</dbReference>
<dbReference type="PROSITE" id="PS51837">
    <property type="entry name" value="LITAF"/>
    <property type="match status" value="1"/>
</dbReference>
<proteinExistence type="predicted"/>
<sequence>MVTIIPTSQLGNKPEWIHCPFCSTDALTTLEQVDPIGEANGLMLFLCCCMPVTVYKTLFAKDIRYRCSNCQNEVAYRHRVNGITVREPPAHIEEEYTSQGEQMKL</sequence>
<name>A0A0A1TN21_9HYPO</name>
<gene>
    <name evidence="2" type="ORF">VHEMI08334</name>
</gene>
<dbReference type="OrthoDB" id="5599753at2759"/>
<evidence type="ECO:0000259" key="1">
    <source>
        <dbReference type="PROSITE" id="PS51837"/>
    </source>
</evidence>
<dbReference type="InterPro" id="IPR006629">
    <property type="entry name" value="LITAF"/>
</dbReference>
<dbReference type="HOGENOM" id="CLU_2238491_0_0_1"/>
<evidence type="ECO:0000313" key="2">
    <source>
        <dbReference type="EMBL" id="CEJ92700.1"/>
    </source>
</evidence>
<protein>
    <recommendedName>
        <fullName evidence="1">LITAF domain-containing protein</fullName>
    </recommendedName>
</protein>
<organism evidence="2 3">
    <name type="scientific">[Torrubiella] hemipterigena</name>
    <dbReference type="NCBI Taxonomy" id="1531966"/>
    <lineage>
        <taxon>Eukaryota</taxon>
        <taxon>Fungi</taxon>
        <taxon>Dikarya</taxon>
        <taxon>Ascomycota</taxon>
        <taxon>Pezizomycotina</taxon>
        <taxon>Sordariomycetes</taxon>
        <taxon>Hypocreomycetidae</taxon>
        <taxon>Hypocreales</taxon>
        <taxon>Clavicipitaceae</taxon>
        <taxon>Clavicipitaceae incertae sedis</taxon>
        <taxon>'Torrubiella' clade</taxon>
    </lineage>
</organism>
<dbReference type="Pfam" id="PF10601">
    <property type="entry name" value="zf-LITAF-like"/>
    <property type="match status" value="1"/>
</dbReference>
<keyword evidence="3" id="KW-1185">Reference proteome</keyword>
<dbReference type="EMBL" id="CDHN01000005">
    <property type="protein sequence ID" value="CEJ92700.1"/>
    <property type="molecule type" value="Genomic_DNA"/>
</dbReference>
<reference evidence="2 3" key="1">
    <citation type="journal article" date="2015" name="Genome Announc.">
        <title>Draft Genome Sequence and Gene Annotation of the Entomopathogenic Fungus Verticillium hemipterigenum.</title>
        <authorList>
            <person name="Horn F."/>
            <person name="Habel A."/>
            <person name="Scharf D.H."/>
            <person name="Dworschak J."/>
            <person name="Brakhage A.A."/>
            <person name="Guthke R."/>
            <person name="Hertweck C."/>
            <person name="Linde J."/>
        </authorList>
    </citation>
    <scope>NUCLEOTIDE SEQUENCE [LARGE SCALE GENOMIC DNA]</scope>
</reference>